<dbReference type="EMBL" id="CAJEWN010004019">
    <property type="protein sequence ID" value="CAD2209137.1"/>
    <property type="molecule type" value="Genomic_DNA"/>
</dbReference>
<feature type="compositionally biased region" description="Basic and acidic residues" evidence="1">
    <location>
        <begin position="1"/>
        <end position="15"/>
    </location>
</feature>
<dbReference type="SUPFAM" id="SSF81631">
    <property type="entry name" value="PAP/OAS1 substrate-binding domain"/>
    <property type="match status" value="1"/>
</dbReference>
<protein>
    <submittedName>
        <fullName evidence="2">Uncharacterized protein</fullName>
    </submittedName>
</protein>
<organism evidence="2 3">
    <name type="scientific">Meloidogyne enterolobii</name>
    <name type="common">Root-knot nematode worm</name>
    <name type="synonym">Meloidogyne mayaguensis</name>
    <dbReference type="NCBI Taxonomy" id="390850"/>
    <lineage>
        <taxon>Eukaryota</taxon>
        <taxon>Metazoa</taxon>
        <taxon>Ecdysozoa</taxon>
        <taxon>Nematoda</taxon>
        <taxon>Chromadorea</taxon>
        <taxon>Rhabditida</taxon>
        <taxon>Tylenchina</taxon>
        <taxon>Tylenchomorpha</taxon>
        <taxon>Tylenchoidea</taxon>
        <taxon>Meloidogynidae</taxon>
        <taxon>Meloidogyninae</taxon>
        <taxon>Meloidogyne</taxon>
    </lineage>
</organism>
<dbReference type="Proteomes" id="UP000580250">
    <property type="component" value="Unassembled WGS sequence"/>
</dbReference>
<evidence type="ECO:0000256" key="1">
    <source>
        <dbReference type="SAM" id="MobiDB-lite"/>
    </source>
</evidence>
<dbReference type="AlphaFoldDB" id="A0A6V7YEA9"/>
<reference evidence="2 3" key="1">
    <citation type="submission" date="2020-08" db="EMBL/GenBank/DDBJ databases">
        <authorList>
            <person name="Koutsovoulos G."/>
            <person name="Danchin GJ E."/>
        </authorList>
    </citation>
    <scope>NUCLEOTIDE SEQUENCE [LARGE SCALE GENOMIC DNA]</scope>
</reference>
<evidence type="ECO:0000313" key="2">
    <source>
        <dbReference type="EMBL" id="CAD2209137.1"/>
    </source>
</evidence>
<evidence type="ECO:0000313" key="3">
    <source>
        <dbReference type="Proteomes" id="UP000580250"/>
    </source>
</evidence>
<dbReference type="Gene3D" id="1.10.1410.10">
    <property type="match status" value="1"/>
</dbReference>
<proteinExistence type="predicted"/>
<comment type="caution">
    <text evidence="2">The sequence shown here is derived from an EMBL/GenBank/DDBJ whole genome shotgun (WGS) entry which is preliminary data.</text>
</comment>
<feature type="region of interest" description="Disordered" evidence="1">
    <location>
        <begin position="85"/>
        <end position="105"/>
    </location>
</feature>
<sequence length="280" mass="32302">MAEGKHHGTKAENLKHHPQNLVKGKGLNDSTHHFLNSYAWNIMLAHFHSRTHHLKKDTAWKLLAFFDYFASFPYQGMVITAEGMERRTPEDGTQPIFVRDPTDNNNNVARNVTSETLRKTTTTMGRQRDRWTVGQSAMMCNEVAPARVIDLQHRGMSCSEWLPGTKVKLRLQVYRVNMEAREVKASRCVIVKQKVEYWENVIGEGRNVTTSETLLISKEECLRMTETNHCQYGPLTANEGIKRTLNDFSPTIDYSYFSTQHSQRTNCFQNDEKLYFDPSP</sequence>
<name>A0A6V7YEA9_MELEN</name>
<accession>A0A6V7YEA9</accession>
<gene>
    <name evidence="2" type="ORF">MENT_LOCUS63263</name>
</gene>
<feature type="region of interest" description="Disordered" evidence="1">
    <location>
        <begin position="1"/>
        <end position="21"/>
    </location>
</feature>